<evidence type="ECO:0000313" key="2">
    <source>
        <dbReference type="Proteomes" id="UP001279734"/>
    </source>
</evidence>
<evidence type="ECO:0000313" key="1">
    <source>
        <dbReference type="EMBL" id="GMH15834.1"/>
    </source>
</evidence>
<dbReference type="Proteomes" id="UP001279734">
    <property type="component" value="Unassembled WGS sequence"/>
</dbReference>
<proteinExistence type="predicted"/>
<reference evidence="1" key="1">
    <citation type="submission" date="2023-05" db="EMBL/GenBank/DDBJ databases">
        <title>Nepenthes gracilis genome sequencing.</title>
        <authorList>
            <person name="Fukushima K."/>
        </authorList>
    </citation>
    <scope>NUCLEOTIDE SEQUENCE</scope>
    <source>
        <strain evidence="1">SING2019-196</strain>
    </source>
</reference>
<keyword evidence="2" id="KW-1185">Reference proteome</keyword>
<comment type="caution">
    <text evidence="1">The sequence shown here is derived from an EMBL/GenBank/DDBJ whole genome shotgun (WGS) entry which is preliminary data.</text>
</comment>
<sequence>MQLKSDGRPASSVHRDEWLTFPLTDEKKESDLSNPPRGLEPYGSRIRAWDPSEFHFVWKPAVKEQLNHFGGPFTNRKSPLH</sequence>
<accession>A0AAD3SS32</accession>
<name>A0AAD3SS32_NEPGR</name>
<dbReference type="EMBL" id="BSYO01000015">
    <property type="protein sequence ID" value="GMH15834.1"/>
    <property type="molecule type" value="Genomic_DNA"/>
</dbReference>
<gene>
    <name evidence="1" type="ORF">Nepgr_017675</name>
</gene>
<protein>
    <submittedName>
        <fullName evidence="1">Uncharacterized protein</fullName>
    </submittedName>
</protein>
<dbReference type="AlphaFoldDB" id="A0AAD3SS32"/>
<organism evidence="1 2">
    <name type="scientific">Nepenthes gracilis</name>
    <name type="common">Slender pitcher plant</name>
    <dbReference type="NCBI Taxonomy" id="150966"/>
    <lineage>
        <taxon>Eukaryota</taxon>
        <taxon>Viridiplantae</taxon>
        <taxon>Streptophyta</taxon>
        <taxon>Embryophyta</taxon>
        <taxon>Tracheophyta</taxon>
        <taxon>Spermatophyta</taxon>
        <taxon>Magnoliopsida</taxon>
        <taxon>eudicotyledons</taxon>
        <taxon>Gunneridae</taxon>
        <taxon>Pentapetalae</taxon>
        <taxon>Caryophyllales</taxon>
        <taxon>Nepenthaceae</taxon>
        <taxon>Nepenthes</taxon>
    </lineage>
</organism>